<evidence type="ECO:0000313" key="6">
    <source>
        <dbReference type="Proteomes" id="UP000658720"/>
    </source>
</evidence>
<reference evidence="5 6" key="1">
    <citation type="submission" date="2020-10" db="EMBL/GenBank/DDBJ databases">
        <authorList>
            <person name="Castelo-Branco R."/>
            <person name="Eusebio N."/>
            <person name="Adriana R."/>
            <person name="Vieira A."/>
            <person name="Brugerolle De Fraissinette N."/>
            <person name="Rezende De Castro R."/>
            <person name="Schneider M.P."/>
            <person name="Vasconcelos V."/>
            <person name="Leao P.N."/>
        </authorList>
    </citation>
    <scope>NUCLEOTIDE SEQUENCE [LARGE SCALE GENOMIC DNA]</scope>
    <source>
        <strain evidence="5 6">LEGE 00031</strain>
    </source>
</reference>
<dbReference type="Gene3D" id="2.170.150.20">
    <property type="entry name" value="Peptide methionine sulfoxide reductase"/>
    <property type="match status" value="1"/>
</dbReference>
<evidence type="ECO:0000259" key="4">
    <source>
        <dbReference type="PROSITE" id="PS51790"/>
    </source>
</evidence>
<organism evidence="5 6">
    <name type="scientific">Synechocystis salina LEGE 00031</name>
    <dbReference type="NCBI Taxonomy" id="1828736"/>
    <lineage>
        <taxon>Bacteria</taxon>
        <taxon>Bacillati</taxon>
        <taxon>Cyanobacteriota</taxon>
        <taxon>Cyanophyceae</taxon>
        <taxon>Synechococcales</taxon>
        <taxon>Merismopediaceae</taxon>
        <taxon>Synechocystis</taxon>
    </lineage>
</organism>
<proteinExistence type="predicted"/>
<keyword evidence="6" id="KW-1185">Reference proteome</keyword>
<sequence>MKRRYLLEVGTASLGGIWLSQYLGSAQPKQQQPLPMTKTQDTFPITKTDAEWQAQLSPEAYKVLRKHGTERAGSSPLDKNYKAGIYECAGCGTPMFTSETKFDSGTGWPSFYQPIEGAVGYTTDRSFFMTRTEVHCSQCGGHLGHVFDDGPQPTGKRYCMNGVSLKFVGA</sequence>
<evidence type="ECO:0000313" key="5">
    <source>
        <dbReference type="EMBL" id="MBE9254368.1"/>
    </source>
</evidence>
<feature type="domain" description="MsrB" evidence="4">
    <location>
        <begin position="49"/>
        <end position="170"/>
    </location>
</feature>
<keyword evidence="2 5" id="KW-0560">Oxidoreductase</keyword>
<dbReference type="PANTHER" id="PTHR10173">
    <property type="entry name" value="METHIONINE SULFOXIDE REDUCTASE"/>
    <property type="match status" value="1"/>
</dbReference>
<name>A0ABR9VSN2_9SYNC</name>
<dbReference type="Proteomes" id="UP000658720">
    <property type="component" value="Unassembled WGS sequence"/>
</dbReference>
<dbReference type="InterPro" id="IPR011057">
    <property type="entry name" value="Mss4-like_sf"/>
</dbReference>
<dbReference type="InterPro" id="IPR028427">
    <property type="entry name" value="Met_Sox_Rdtase_MsrB"/>
</dbReference>
<dbReference type="Pfam" id="PF01641">
    <property type="entry name" value="SelR"/>
    <property type="match status" value="1"/>
</dbReference>
<evidence type="ECO:0000256" key="3">
    <source>
        <dbReference type="ARBA" id="ARBA00048488"/>
    </source>
</evidence>
<comment type="caution">
    <text evidence="5">The sequence shown here is derived from an EMBL/GenBank/DDBJ whole genome shotgun (WGS) entry which is preliminary data.</text>
</comment>
<dbReference type="EC" id="1.8.4.12" evidence="1"/>
<comment type="catalytic activity">
    <reaction evidence="3">
        <text>L-methionyl-[protein] + [thioredoxin]-disulfide + H2O = L-methionyl-(R)-S-oxide-[protein] + [thioredoxin]-dithiol</text>
        <dbReference type="Rhea" id="RHEA:24164"/>
        <dbReference type="Rhea" id="RHEA-COMP:10698"/>
        <dbReference type="Rhea" id="RHEA-COMP:10700"/>
        <dbReference type="Rhea" id="RHEA-COMP:12313"/>
        <dbReference type="Rhea" id="RHEA-COMP:12314"/>
        <dbReference type="ChEBI" id="CHEBI:15377"/>
        <dbReference type="ChEBI" id="CHEBI:16044"/>
        <dbReference type="ChEBI" id="CHEBI:29950"/>
        <dbReference type="ChEBI" id="CHEBI:45764"/>
        <dbReference type="ChEBI" id="CHEBI:50058"/>
        <dbReference type="EC" id="1.8.4.12"/>
    </reaction>
</comment>
<protein>
    <recommendedName>
        <fullName evidence="1">peptide-methionine (R)-S-oxide reductase</fullName>
        <ecNumber evidence="1">1.8.4.12</ecNumber>
    </recommendedName>
</protein>
<dbReference type="SUPFAM" id="SSF51316">
    <property type="entry name" value="Mss4-like"/>
    <property type="match status" value="1"/>
</dbReference>
<evidence type="ECO:0000256" key="1">
    <source>
        <dbReference type="ARBA" id="ARBA00012499"/>
    </source>
</evidence>
<dbReference type="InterPro" id="IPR002579">
    <property type="entry name" value="Met_Sox_Rdtase_MsrB_dom"/>
</dbReference>
<gene>
    <name evidence="5" type="primary">msrB</name>
    <name evidence="5" type="ORF">IQ217_11045</name>
</gene>
<accession>A0ABR9VSN2</accession>
<dbReference type="NCBIfam" id="TIGR00357">
    <property type="entry name" value="peptide-methionine (R)-S-oxide reductase MsrB"/>
    <property type="match status" value="1"/>
</dbReference>
<dbReference type="RefSeq" id="WP_194019983.1">
    <property type="nucleotide sequence ID" value="NZ_JADEVV010000028.1"/>
</dbReference>
<dbReference type="PANTHER" id="PTHR10173:SF57">
    <property type="entry name" value="PEPTIDE-METHIONINE (R)-S-OXIDE REDUCTASE"/>
    <property type="match status" value="1"/>
</dbReference>
<dbReference type="EMBL" id="JADEVV010000028">
    <property type="protein sequence ID" value="MBE9254368.1"/>
    <property type="molecule type" value="Genomic_DNA"/>
</dbReference>
<evidence type="ECO:0000256" key="2">
    <source>
        <dbReference type="ARBA" id="ARBA00023002"/>
    </source>
</evidence>
<dbReference type="PROSITE" id="PS51790">
    <property type="entry name" value="MSRB"/>
    <property type="match status" value="1"/>
</dbReference>
<dbReference type="GO" id="GO:0033743">
    <property type="term" value="F:peptide-methionine (R)-S-oxide reductase activity"/>
    <property type="evidence" value="ECO:0007669"/>
    <property type="project" value="UniProtKB-EC"/>
</dbReference>